<dbReference type="InterPro" id="IPR036291">
    <property type="entry name" value="NAD(P)-bd_dom_sf"/>
</dbReference>
<gene>
    <name evidence="4" type="ORF">CLAFUR5_08524</name>
</gene>
<dbReference type="OrthoDB" id="37659at2759"/>
<dbReference type="GO" id="GO:0005737">
    <property type="term" value="C:cytoplasm"/>
    <property type="evidence" value="ECO:0007669"/>
    <property type="project" value="TreeGrafter"/>
</dbReference>
<organism evidence="4 5">
    <name type="scientific">Passalora fulva</name>
    <name type="common">Tomato leaf mold</name>
    <name type="synonym">Cladosporium fulvum</name>
    <dbReference type="NCBI Taxonomy" id="5499"/>
    <lineage>
        <taxon>Eukaryota</taxon>
        <taxon>Fungi</taxon>
        <taxon>Dikarya</taxon>
        <taxon>Ascomycota</taxon>
        <taxon>Pezizomycotina</taxon>
        <taxon>Dothideomycetes</taxon>
        <taxon>Dothideomycetidae</taxon>
        <taxon>Mycosphaerellales</taxon>
        <taxon>Mycosphaerellaceae</taxon>
        <taxon>Fulvia</taxon>
    </lineage>
</organism>
<dbReference type="Proteomes" id="UP000756132">
    <property type="component" value="Chromosome 3"/>
</dbReference>
<keyword evidence="2" id="KW-0521">NADP</keyword>
<keyword evidence="5" id="KW-1185">Reference proteome</keyword>
<keyword evidence="3" id="KW-0560">Oxidoreductase</keyword>
<reference evidence="4" key="2">
    <citation type="journal article" date="2022" name="Microb. Genom.">
        <title>A chromosome-scale genome assembly of the tomato pathogen Cladosporium fulvum reveals a compartmentalized genome architecture and the presence of a dispensable chromosome.</title>
        <authorList>
            <person name="Zaccaron A.Z."/>
            <person name="Chen L.H."/>
            <person name="Samaras A."/>
            <person name="Stergiopoulos I."/>
        </authorList>
    </citation>
    <scope>NUCLEOTIDE SEQUENCE</scope>
    <source>
        <strain evidence="4">Race5_Kim</strain>
    </source>
</reference>
<sequence length="248" mass="26752">MALNTNEKAMERGASPLGDNDSDAALLVLPMDSGMSIATGYADSEKTAVVQPQPAIIAVQPAPVIQPAYAAASVTPLRHLKREPAHVDCPHCHERRLTRVTKYKEDAVGDCFVVTASVCGFYCVPTLPIYTAAKHGVVGFVRSYGKHLPAEGISLNAICPNVVRTSISTETFYSDMQARKLLVPMETVVQAFERCLDADISGETLEIETRSGITHRSAPEPFDQDAADTLALLHVRGSPLHAQEQVDN</sequence>
<dbReference type="PROSITE" id="PS00061">
    <property type="entry name" value="ADH_SHORT"/>
    <property type="match status" value="1"/>
</dbReference>
<dbReference type="PANTHER" id="PTHR44229">
    <property type="entry name" value="15-HYDROXYPROSTAGLANDIN DEHYDROGENASE [NAD(+)]"/>
    <property type="match status" value="1"/>
</dbReference>
<dbReference type="GeneID" id="71988402"/>
<dbReference type="KEGG" id="ffu:CLAFUR5_08524"/>
<dbReference type="Gene3D" id="3.40.50.720">
    <property type="entry name" value="NAD(P)-binding Rossmann-like Domain"/>
    <property type="match status" value="1"/>
</dbReference>
<name>A0A9Q8P6C7_PASFU</name>
<reference evidence="4" key="1">
    <citation type="submission" date="2021-12" db="EMBL/GenBank/DDBJ databases">
        <authorList>
            <person name="Zaccaron A."/>
            <person name="Stergiopoulos I."/>
        </authorList>
    </citation>
    <scope>NUCLEOTIDE SEQUENCE</scope>
    <source>
        <strain evidence="4">Race5_Kim</strain>
    </source>
</reference>
<evidence type="ECO:0000256" key="2">
    <source>
        <dbReference type="ARBA" id="ARBA00022857"/>
    </source>
</evidence>
<dbReference type="InterPro" id="IPR020904">
    <property type="entry name" value="Sc_DH/Rdtase_CS"/>
</dbReference>
<dbReference type="Pfam" id="PF00106">
    <property type="entry name" value="adh_short"/>
    <property type="match status" value="1"/>
</dbReference>
<comment type="similarity">
    <text evidence="1">Belongs to the short-chain dehydrogenases/reductases (SDR) family.</text>
</comment>
<dbReference type="RefSeq" id="XP_047759230.1">
    <property type="nucleotide sequence ID" value="XM_047907672.1"/>
</dbReference>
<dbReference type="PRINTS" id="PR00081">
    <property type="entry name" value="GDHRDH"/>
</dbReference>
<dbReference type="GO" id="GO:0016616">
    <property type="term" value="F:oxidoreductase activity, acting on the CH-OH group of donors, NAD or NADP as acceptor"/>
    <property type="evidence" value="ECO:0007669"/>
    <property type="project" value="TreeGrafter"/>
</dbReference>
<accession>A0A9Q8P6C7</accession>
<dbReference type="EMBL" id="CP090165">
    <property type="protein sequence ID" value="UJO14864.1"/>
    <property type="molecule type" value="Genomic_DNA"/>
</dbReference>
<protein>
    <submittedName>
        <fullName evidence="4">Short-chain dehydrogenase/reductase prx7</fullName>
    </submittedName>
</protein>
<evidence type="ECO:0000313" key="5">
    <source>
        <dbReference type="Proteomes" id="UP000756132"/>
    </source>
</evidence>
<evidence type="ECO:0000256" key="1">
    <source>
        <dbReference type="ARBA" id="ARBA00006484"/>
    </source>
</evidence>
<dbReference type="PANTHER" id="PTHR44229:SF4">
    <property type="entry name" value="15-HYDROXYPROSTAGLANDIN DEHYDROGENASE [NAD(+)]"/>
    <property type="match status" value="1"/>
</dbReference>
<evidence type="ECO:0000256" key="3">
    <source>
        <dbReference type="ARBA" id="ARBA00023002"/>
    </source>
</evidence>
<proteinExistence type="inferred from homology"/>
<dbReference type="InterPro" id="IPR002347">
    <property type="entry name" value="SDR_fam"/>
</dbReference>
<evidence type="ECO:0000313" key="4">
    <source>
        <dbReference type="EMBL" id="UJO14864.1"/>
    </source>
</evidence>
<dbReference type="AlphaFoldDB" id="A0A9Q8P6C7"/>
<dbReference type="SUPFAM" id="SSF51735">
    <property type="entry name" value="NAD(P)-binding Rossmann-fold domains"/>
    <property type="match status" value="1"/>
</dbReference>